<keyword evidence="5 12" id="KW-0547">Nucleotide-binding</keyword>
<dbReference type="PANTHER" id="PTHR46566">
    <property type="entry name" value="1-PHOSPHOFRUCTOKINASE-RELATED"/>
    <property type="match status" value="1"/>
</dbReference>
<evidence type="ECO:0000313" key="14">
    <source>
        <dbReference type="EMBL" id="MBD5781576.1"/>
    </source>
</evidence>
<dbReference type="GO" id="GO:0005829">
    <property type="term" value="C:cytosol"/>
    <property type="evidence" value="ECO:0007669"/>
    <property type="project" value="TreeGrafter"/>
</dbReference>
<evidence type="ECO:0000256" key="1">
    <source>
        <dbReference type="ARBA" id="ARBA00010688"/>
    </source>
</evidence>
<dbReference type="SUPFAM" id="SSF53613">
    <property type="entry name" value="Ribokinase-like"/>
    <property type="match status" value="1"/>
</dbReference>
<comment type="caution">
    <text evidence="14">The sequence shown here is derived from an EMBL/GenBank/DDBJ whole genome shotgun (WGS) entry which is preliminary data.</text>
</comment>
<dbReference type="InterPro" id="IPR017583">
    <property type="entry name" value="Tagatose/fructose_Pkinase"/>
</dbReference>
<protein>
    <recommendedName>
        <fullName evidence="3 12">1-phosphofructokinase</fullName>
        <shortName evidence="12">Fru1PK</shortName>
        <ecNumber evidence="2 12">2.7.1.56</ecNumber>
    </recommendedName>
    <alternativeName>
        <fullName evidence="8 12">Fructose 1-phosphate kinase</fullName>
    </alternativeName>
</protein>
<dbReference type="InterPro" id="IPR002173">
    <property type="entry name" value="Carboh/pur_kinase_PfkB_CS"/>
</dbReference>
<dbReference type="InterPro" id="IPR002139">
    <property type="entry name" value="Ribo/fructo_kinase"/>
</dbReference>
<dbReference type="InterPro" id="IPR029056">
    <property type="entry name" value="Ribokinase-like"/>
</dbReference>
<dbReference type="GO" id="GO:0005524">
    <property type="term" value="F:ATP binding"/>
    <property type="evidence" value="ECO:0007669"/>
    <property type="project" value="UniProtKB-UniRule"/>
</dbReference>
<dbReference type="GO" id="GO:0016052">
    <property type="term" value="P:carbohydrate catabolic process"/>
    <property type="evidence" value="ECO:0007669"/>
    <property type="project" value="UniProtKB-ARBA"/>
</dbReference>
<keyword evidence="4 10" id="KW-0808">Transferase</keyword>
<dbReference type="NCBIfam" id="TIGR03168">
    <property type="entry name" value="1-PFK"/>
    <property type="match status" value="1"/>
</dbReference>
<dbReference type="Proteomes" id="UP000622317">
    <property type="component" value="Unassembled WGS sequence"/>
</dbReference>
<feature type="domain" description="Carbohydrate kinase PfkB" evidence="13">
    <location>
        <begin position="12"/>
        <end position="291"/>
    </location>
</feature>
<dbReference type="FunFam" id="3.40.1190.20:FF:000001">
    <property type="entry name" value="Phosphofructokinase"/>
    <property type="match status" value="1"/>
</dbReference>
<gene>
    <name evidence="14" type="primary">pfkB</name>
    <name evidence="14" type="ORF">IEN85_18890</name>
</gene>
<name>A0A927IIS9_9BACT</name>
<evidence type="ECO:0000256" key="11">
    <source>
        <dbReference type="RuleBase" id="RU003704"/>
    </source>
</evidence>
<evidence type="ECO:0000256" key="4">
    <source>
        <dbReference type="ARBA" id="ARBA00022679"/>
    </source>
</evidence>
<evidence type="ECO:0000256" key="6">
    <source>
        <dbReference type="ARBA" id="ARBA00022777"/>
    </source>
</evidence>
<dbReference type="Pfam" id="PF00294">
    <property type="entry name" value="PfkB"/>
    <property type="match status" value="1"/>
</dbReference>
<dbReference type="PROSITE" id="PS00584">
    <property type="entry name" value="PFKB_KINASES_2"/>
    <property type="match status" value="1"/>
</dbReference>
<evidence type="ECO:0000256" key="5">
    <source>
        <dbReference type="ARBA" id="ARBA00022741"/>
    </source>
</evidence>
<dbReference type="PIRSF" id="PIRSF000535">
    <property type="entry name" value="1PFK/6PFK/LacC"/>
    <property type="match status" value="1"/>
</dbReference>
<dbReference type="EMBL" id="JACYFG010000050">
    <property type="protein sequence ID" value="MBD5781576.1"/>
    <property type="molecule type" value="Genomic_DNA"/>
</dbReference>
<keyword evidence="7 12" id="KW-0067">ATP-binding</keyword>
<keyword evidence="15" id="KW-1185">Reference proteome</keyword>
<reference evidence="14" key="1">
    <citation type="submission" date="2020-09" db="EMBL/GenBank/DDBJ databases">
        <title>Pelagicoccus enzymogenes sp. nov. with an EPS production, isolated from marine sediment.</title>
        <authorList>
            <person name="Feng X."/>
        </authorList>
    </citation>
    <scope>NUCLEOTIDE SEQUENCE</scope>
    <source>
        <strain evidence="14">NFK12</strain>
    </source>
</reference>
<accession>A0A927IIS9</accession>
<dbReference type="CDD" id="cd01164">
    <property type="entry name" value="FruK_PfkB_like"/>
    <property type="match status" value="1"/>
</dbReference>
<dbReference type="AlphaFoldDB" id="A0A927IIS9"/>
<dbReference type="GO" id="GO:0008662">
    <property type="term" value="F:1-phosphofructokinase activity"/>
    <property type="evidence" value="ECO:0007669"/>
    <property type="project" value="UniProtKB-UniRule"/>
</dbReference>
<dbReference type="RefSeq" id="WP_191618664.1">
    <property type="nucleotide sequence ID" value="NZ_JACYFG010000050.1"/>
</dbReference>
<evidence type="ECO:0000256" key="10">
    <source>
        <dbReference type="PIRNR" id="PIRNR000535"/>
    </source>
</evidence>
<dbReference type="PRINTS" id="PR00990">
    <property type="entry name" value="RIBOKINASE"/>
</dbReference>
<comment type="catalytic activity">
    <reaction evidence="9 12">
        <text>beta-D-fructose 1-phosphate + ATP = beta-D-fructose 1,6-bisphosphate + ADP + H(+)</text>
        <dbReference type="Rhea" id="RHEA:14213"/>
        <dbReference type="ChEBI" id="CHEBI:15378"/>
        <dbReference type="ChEBI" id="CHEBI:30616"/>
        <dbReference type="ChEBI" id="CHEBI:32966"/>
        <dbReference type="ChEBI" id="CHEBI:138881"/>
        <dbReference type="ChEBI" id="CHEBI:456216"/>
        <dbReference type="EC" id="2.7.1.56"/>
    </reaction>
</comment>
<evidence type="ECO:0000259" key="13">
    <source>
        <dbReference type="Pfam" id="PF00294"/>
    </source>
</evidence>
<comment type="similarity">
    <text evidence="1 11">Belongs to the carbohydrate kinase PfkB family.</text>
</comment>
<organism evidence="14 15">
    <name type="scientific">Pelagicoccus enzymogenes</name>
    <dbReference type="NCBI Taxonomy" id="2773457"/>
    <lineage>
        <taxon>Bacteria</taxon>
        <taxon>Pseudomonadati</taxon>
        <taxon>Verrucomicrobiota</taxon>
        <taxon>Opitutia</taxon>
        <taxon>Puniceicoccales</taxon>
        <taxon>Pelagicoccaceae</taxon>
        <taxon>Pelagicoccus</taxon>
    </lineage>
</organism>
<dbReference type="Gene3D" id="3.40.1190.20">
    <property type="match status" value="1"/>
</dbReference>
<evidence type="ECO:0000313" key="15">
    <source>
        <dbReference type="Proteomes" id="UP000622317"/>
    </source>
</evidence>
<dbReference type="NCBIfam" id="TIGR03828">
    <property type="entry name" value="pfkB"/>
    <property type="match status" value="1"/>
</dbReference>
<dbReference type="GO" id="GO:0044281">
    <property type="term" value="P:small molecule metabolic process"/>
    <property type="evidence" value="ECO:0007669"/>
    <property type="project" value="UniProtKB-ARBA"/>
</dbReference>
<evidence type="ECO:0000256" key="12">
    <source>
        <dbReference type="RuleBase" id="RU369061"/>
    </source>
</evidence>
<dbReference type="PANTHER" id="PTHR46566:SF5">
    <property type="entry name" value="1-PHOSPHOFRUCTOKINASE"/>
    <property type="match status" value="1"/>
</dbReference>
<keyword evidence="6 11" id="KW-0418">Kinase</keyword>
<proteinExistence type="inferred from homology"/>
<evidence type="ECO:0000256" key="8">
    <source>
        <dbReference type="ARBA" id="ARBA00032802"/>
    </source>
</evidence>
<evidence type="ECO:0000256" key="9">
    <source>
        <dbReference type="ARBA" id="ARBA00047745"/>
    </source>
</evidence>
<evidence type="ECO:0000256" key="2">
    <source>
        <dbReference type="ARBA" id="ARBA00012131"/>
    </source>
</evidence>
<dbReference type="InterPro" id="IPR022463">
    <property type="entry name" value="1-PFruKinase"/>
</dbReference>
<dbReference type="EC" id="2.7.1.56" evidence="2 12"/>
<sequence length="319" mass="34340">MNTQNDIVTITLNPAIDQTVFIDRFEPGQVNRTERHYRQAGGKGVNVSSMLAGFGIASTATGFLGKENPRVFNELFKSKAISDAFVWIPGETRTGIKIVDAATRQTTDINFPGLQPSAHEFNQFEKKLAQLIRPDRWFVLAGSLPAGVSPDFFAEIIALIKRGGAKIAVDTSGEALKVAIENGADLIKPNEHELAEYLGHDLPDFASRVVAATQLQKEKVPHVILSLGSEGALFFSPEKALMASAPPVKVVSTVGAGDSLLAGYLAGLATGRNATDRARLASVFAWCALEDVRRQLPAAEIIEKRLPQISVQPLSVLQA</sequence>
<dbReference type="InterPro" id="IPR011611">
    <property type="entry name" value="PfkB_dom"/>
</dbReference>
<comment type="function">
    <text evidence="12">Catalyzes the ATP-dependent phosphorylation of fructose-l-phosphate to fructose-l,6-bisphosphate.</text>
</comment>
<evidence type="ECO:0000256" key="7">
    <source>
        <dbReference type="ARBA" id="ARBA00022840"/>
    </source>
</evidence>
<evidence type="ECO:0000256" key="3">
    <source>
        <dbReference type="ARBA" id="ARBA00013596"/>
    </source>
</evidence>